<comment type="subcellular location">
    <subcellularLocation>
        <location evidence="1">Membrane</location>
        <topology evidence="1">Multi-pass membrane protein</topology>
    </subcellularLocation>
</comment>
<proteinExistence type="predicted"/>
<reference evidence="6 7" key="1">
    <citation type="submission" date="2006-09" db="EMBL/GenBank/DDBJ databases">
        <authorList>
            <person name="Emerson D."/>
            <person name="Ferriera S."/>
            <person name="Johnson J."/>
            <person name="Kravitz S."/>
            <person name="Halpern A."/>
            <person name="Remington K."/>
            <person name="Beeson K."/>
            <person name="Tran B."/>
            <person name="Rogers Y.-H."/>
            <person name="Friedman R."/>
            <person name="Venter J.C."/>
        </authorList>
    </citation>
    <scope>NUCLEOTIDE SEQUENCE [LARGE SCALE GENOMIC DNA]</scope>
    <source>
        <strain evidence="6 7">PV-1</strain>
    </source>
</reference>
<evidence type="ECO:0000256" key="5">
    <source>
        <dbReference type="SAM" id="Phobius"/>
    </source>
</evidence>
<dbReference type="STRING" id="314344.AL013_00140"/>
<keyword evidence="3 5" id="KW-1133">Transmembrane helix</keyword>
<feature type="transmembrane region" description="Helical" evidence="5">
    <location>
        <begin position="86"/>
        <end position="109"/>
    </location>
</feature>
<dbReference type="PANTHER" id="PTHR36926">
    <property type="entry name" value="COLICIN V PRODUCTION PROTEIN"/>
    <property type="match status" value="1"/>
</dbReference>
<dbReference type="GO" id="GO:0009403">
    <property type="term" value="P:toxin biosynthetic process"/>
    <property type="evidence" value="ECO:0007669"/>
    <property type="project" value="InterPro"/>
</dbReference>
<dbReference type="FunCoup" id="Q0EZ29">
    <property type="interactions" value="133"/>
</dbReference>
<feature type="transmembrane region" description="Helical" evidence="5">
    <location>
        <begin position="12"/>
        <end position="29"/>
    </location>
</feature>
<dbReference type="PANTHER" id="PTHR36926:SF1">
    <property type="entry name" value="COLICIN V PRODUCTION PROTEIN"/>
    <property type="match status" value="1"/>
</dbReference>
<feature type="transmembrane region" description="Helical" evidence="5">
    <location>
        <begin position="49"/>
        <end position="74"/>
    </location>
</feature>
<sequence>MVLSLWRGFVREVISLIGLVAAFLLASRLSGQTGDFLGQWITNGTVADIAGFALIFIVVMIVVGLIGALICRLVDLAALTATDRTLGIFFGAARGMLLIALCFLVYTSYTKPDASWLKESRLVPYAINLGDMLGRMIPEGYPFSRQGAAAQYVSPQTNNERMQNLIPVKDRQALKSIIQNSSK</sequence>
<dbReference type="EMBL" id="AATS01000007">
    <property type="protein sequence ID" value="EAU54595.1"/>
    <property type="molecule type" value="Genomic_DNA"/>
</dbReference>
<comment type="caution">
    <text evidence="6">The sequence shown here is derived from an EMBL/GenBank/DDBJ whole genome shotgun (WGS) entry which is preliminary data.</text>
</comment>
<keyword evidence="7" id="KW-1185">Reference proteome</keyword>
<evidence type="ECO:0000313" key="6">
    <source>
        <dbReference type="EMBL" id="EAU54595.1"/>
    </source>
</evidence>
<keyword evidence="4 5" id="KW-0472">Membrane</keyword>
<evidence type="ECO:0000256" key="1">
    <source>
        <dbReference type="ARBA" id="ARBA00004141"/>
    </source>
</evidence>
<dbReference type="GO" id="GO:0016020">
    <property type="term" value="C:membrane"/>
    <property type="evidence" value="ECO:0007669"/>
    <property type="project" value="UniProtKB-SubCell"/>
</dbReference>
<gene>
    <name evidence="6" type="ORF">SPV1_07866</name>
</gene>
<name>Q0EZ29_9PROT</name>
<dbReference type="Pfam" id="PF02674">
    <property type="entry name" value="Colicin_V"/>
    <property type="match status" value="1"/>
</dbReference>
<evidence type="ECO:0000313" key="7">
    <source>
        <dbReference type="Proteomes" id="UP000005297"/>
    </source>
</evidence>
<evidence type="ECO:0000256" key="2">
    <source>
        <dbReference type="ARBA" id="ARBA00022692"/>
    </source>
</evidence>
<dbReference type="HOGENOM" id="CLU_092720_2_3_0"/>
<dbReference type="InterPro" id="IPR003825">
    <property type="entry name" value="Colicin-V_CvpA"/>
</dbReference>
<protein>
    <submittedName>
        <fullName evidence="6">Colicin V production protein</fullName>
    </submittedName>
</protein>
<dbReference type="eggNOG" id="COG1286">
    <property type="taxonomic scope" value="Bacteria"/>
</dbReference>
<dbReference type="Proteomes" id="UP000005297">
    <property type="component" value="Unassembled WGS sequence"/>
</dbReference>
<dbReference type="AlphaFoldDB" id="Q0EZ29"/>
<keyword evidence="2 5" id="KW-0812">Transmembrane</keyword>
<evidence type="ECO:0000256" key="3">
    <source>
        <dbReference type="ARBA" id="ARBA00022989"/>
    </source>
</evidence>
<accession>Q0EZ29</accession>
<organism evidence="6 7">
    <name type="scientific">Mariprofundus ferrooxydans PV-1</name>
    <dbReference type="NCBI Taxonomy" id="314345"/>
    <lineage>
        <taxon>Bacteria</taxon>
        <taxon>Pseudomonadati</taxon>
        <taxon>Pseudomonadota</taxon>
        <taxon>Candidatius Mariprofundia</taxon>
        <taxon>Mariprofundales</taxon>
        <taxon>Mariprofundaceae</taxon>
        <taxon>Mariprofundus</taxon>
    </lineage>
</organism>
<evidence type="ECO:0000256" key="4">
    <source>
        <dbReference type="ARBA" id="ARBA00023136"/>
    </source>
</evidence>
<dbReference type="InParanoid" id="Q0EZ29"/>
<dbReference type="InterPro" id="IPR052719">
    <property type="entry name" value="CvpA-like"/>
</dbReference>